<dbReference type="InterPro" id="IPR014756">
    <property type="entry name" value="Ig_E-set"/>
</dbReference>
<dbReference type="InterPro" id="IPR002931">
    <property type="entry name" value="Transglutaminase-like"/>
</dbReference>
<evidence type="ECO:0000313" key="11">
    <source>
        <dbReference type="Proteomes" id="UP000248480"/>
    </source>
</evidence>
<feature type="binding site" evidence="9">
    <location>
        <position position="388"/>
    </location>
    <ligand>
        <name>Ca(2+)</name>
        <dbReference type="ChEBI" id="CHEBI:29108"/>
    </ligand>
</feature>
<dbReference type="FunCoup" id="A0A2Y9G2R0">
    <property type="interactions" value="350"/>
</dbReference>
<dbReference type="GO" id="GO:0003810">
    <property type="term" value="F:protein-glutamine gamma-glutamyltransferase activity"/>
    <property type="evidence" value="ECO:0007669"/>
    <property type="project" value="UniProtKB-EC"/>
</dbReference>
<keyword evidence="11" id="KW-1185">Reference proteome</keyword>
<evidence type="ECO:0000256" key="6">
    <source>
        <dbReference type="ARBA" id="ARBA00024222"/>
    </source>
</evidence>
<protein>
    <recommendedName>
        <fullName evidence="6">protein-glutamine gamma-glutamyltransferase</fullName>
        <ecNumber evidence="6">2.3.2.13</ecNumber>
    </recommendedName>
</protein>
<dbReference type="PANTHER" id="PTHR11590:SF36">
    <property type="entry name" value="PROTEIN-GLUTAMINE GAMMA-GLUTAMYLTRANSFERASE E"/>
    <property type="match status" value="1"/>
</dbReference>
<feature type="binding site" evidence="9">
    <location>
        <position position="443"/>
    </location>
    <ligand>
        <name>Ca(2+)</name>
        <dbReference type="ChEBI" id="CHEBI:29108"/>
    </ligand>
</feature>
<dbReference type="PIRSF" id="PIRSF000459">
    <property type="entry name" value="TGM_EBP42"/>
    <property type="match status" value="1"/>
</dbReference>
<dbReference type="InterPro" id="IPR038765">
    <property type="entry name" value="Papain-like_cys_pep_sf"/>
</dbReference>
<feature type="binding site" evidence="9">
    <location>
        <position position="438"/>
    </location>
    <ligand>
        <name>Ca(2+)</name>
        <dbReference type="ChEBI" id="CHEBI:29108"/>
    </ligand>
</feature>
<feature type="active site" evidence="8">
    <location>
        <position position="267"/>
    </location>
</feature>
<dbReference type="InterPro" id="IPR008958">
    <property type="entry name" value="Transglutaminase_C"/>
</dbReference>
<dbReference type="Pfam" id="PF01841">
    <property type="entry name" value="Transglut_core"/>
    <property type="match status" value="1"/>
</dbReference>
<accession>A0A2Y9G2R0</accession>
<reference evidence="12" key="1">
    <citation type="submission" date="2025-08" db="UniProtKB">
        <authorList>
            <consortium name="RefSeq"/>
        </authorList>
    </citation>
    <scope>IDENTIFICATION</scope>
</reference>
<feature type="active site" evidence="8">
    <location>
        <position position="325"/>
    </location>
</feature>
<dbReference type="Pfam" id="PF00868">
    <property type="entry name" value="Transglut_N"/>
    <property type="match status" value="1"/>
</dbReference>
<evidence type="ECO:0000256" key="1">
    <source>
        <dbReference type="ARBA" id="ARBA00005968"/>
    </source>
</evidence>
<dbReference type="AlphaFoldDB" id="A0A2Y9G2R0"/>
<organism evidence="11 12">
    <name type="scientific">Trichechus manatus latirostris</name>
    <name type="common">Florida manatee</name>
    <dbReference type="NCBI Taxonomy" id="127582"/>
    <lineage>
        <taxon>Eukaryota</taxon>
        <taxon>Metazoa</taxon>
        <taxon>Chordata</taxon>
        <taxon>Craniata</taxon>
        <taxon>Vertebrata</taxon>
        <taxon>Euteleostomi</taxon>
        <taxon>Mammalia</taxon>
        <taxon>Eutheria</taxon>
        <taxon>Afrotheria</taxon>
        <taxon>Sirenia</taxon>
        <taxon>Trichechidae</taxon>
        <taxon>Trichechus</taxon>
    </lineage>
</organism>
<dbReference type="SUPFAM" id="SSF49309">
    <property type="entry name" value="Transglutaminase, two C-terminal domains"/>
    <property type="match status" value="2"/>
</dbReference>
<evidence type="ECO:0000256" key="9">
    <source>
        <dbReference type="PIRSR" id="PIRSR000459-2"/>
    </source>
</evidence>
<dbReference type="InParanoid" id="A0A2Y9G2R0"/>
<dbReference type="FunFam" id="2.60.40.10:FF:000171">
    <property type="entry name" value="protein-glutamine gamma-glutamyltransferase 6"/>
    <property type="match status" value="1"/>
</dbReference>
<dbReference type="CTD" id="7053"/>
<dbReference type="SUPFAM" id="SSF81296">
    <property type="entry name" value="E set domains"/>
    <property type="match status" value="1"/>
</dbReference>
<dbReference type="EC" id="2.3.2.13" evidence="6"/>
<evidence type="ECO:0000259" key="10">
    <source>
        <dbReference type="SMART" id="SM00460"/>
    </source>
</evidence>
<evidence type="ECO:0000256" key="3">
    <source>
        <dbReference type="ARBA" id="ARBA00022723"/>
    </source>
</evidence>
<dbReference type="STRING" id="127582.A0A2Y9G2R0"/>
<dbReference type="InterPro" id="IPR023608">
    <property type="entry name" value="Transglutaminase_animal"/>
</dbReference>
<dbReference type="SUPFAM" id="SSF54001">
    <property type="entry name" value="Cysteine proteinases"/>
    <property type="match status" value="1"/>
</dbReference>
<evidence type="ECO:0000256" key="8">
    <source>
        <dbReference type="PIRSR" id="PIRSR000459-1"/>
    </source>
</evidence>
<dbReference type="SMART" id="SM00460">
    <property type="entry name" value="TGc"/>
    <property type="match status" value="1"/>
</dbReference>
<gene>
    <name evidence="12" type="primary">TGM3</name>
</gene>
<dbReference type="InterPro" id="IPR036238">
    <property type="entry name" value="Transglutaminase_C_sf"/>
</dbReference>
<dbReference type="KEGG" id="tmu:101354954"/>
<dbReference type="Proteomes" id="UP000248480">
    <property type="component" value="Unplaced"/>
</dbReference>
<feature type="binding site" evidence="9">
    <location>
        <position position="390"/>
    </location>
    <ligand>
        <name>Ca(2+)</name>
        <dbReference type="ChEBI" id="CHEBI:29108"/>
    </ligand>
</feature>
<dbReference type="InterPro" id="IPR013783">
    <property type="entry name" value="Ig-like_fold"/>
</dbReference>
<comment type="catalytic activity">
    <reaction evidence="7">
        <text>L-glutaminyl-[protein] + L-lysyl-[protein] = [protein]-L-lysyl-N(6)-5-L-glutamyl-[protein] + NH4(+)</text>
        <dbReference type="Rhea" id="RHEA:54816"/>
        <dbReference type="Rhea" id="RHEA-COMP:9752"/>
        <dbReference type="Rhea" id="RHEA-COMP:10207"/>
        <dbReference type="Rhea" id="RHEA-COMP:14005"/>
        <dbReference type="ChEBI" id="CHEBI:28938"/>
        <dbReference type="ChEBI" id="CHEBI:29969"/>
        <dbReference type="ChEBI" id="CHEBI:30011"/>
        <dbReference type="ChEBI" id="CHEBI:138370"/>
        <dbReference type="EC" id="2.3.2.13"/>
    </reaction>
</comment>
<proteinExistence type="inferred from homology"/>
<dbReference type="OrthoDB" id="437511at2759"/>
<comment type="cofactor">
    <cofactor evidence="9">
        <name>Ca(2+)</name>
        <dbReference type="ChEBI" id="CHEBI:29108"/>
    </cofactor>
    <text evidence="9">Binds 1 Ca(2+) ion per subunit.</text>
</comment>
<dbReference type="PROSITE" id="PS00547">
    <property type="entry name" value="TRANSGLUTAMINASES"/>
    <property type="match status" value="1"/>
</dbReference>
<feature type="active site" evidence="8">
    <location>
        <position position="348"/>
    </location>
</feature>
<dbReference type="GO" id="GO:0046872">
    <property type="term" value="F:metal ion binding"/>
    <property type="evidence" value="ECO:0007669"/>
    <property type="project" value="UniProtKB-KW"/>
</dbReference>
<dbReference type="FunFam" id="2.60.40.10:FF:000278">
    <property type="entry name" value="Protein-glutamine gamma-glutamyltransferase 2"/>
    <property type="match status" value="1"/>
</dbReference>
<dbReference type="Gene3D" id="2.60.40.10">
    <property type="entry name" value="Immunoglobulins"/>
    <property type="match status" value="3"/>
</dbReference>
<dbReference type="InterPro" id="IPR050779">
    <property type="entry name" value="Transglutaminase"/>
</dbReference>
<dbReference type="RefSeq" id="XP_012412913.1">
    <property type="nucleotide sequence ID" value="XM_012557459.1"/>
</dbReference>
<evidence type="ECO:0000256" key="5">
    <source>
        <dbReference type="ARBA" id="ARBA00023315"/>
    </source>
</evidence>
<evidence type="ECO:0000256" key="2">
    <source>
        <dbReference type="ARBA" id="ARBA00022679"/>
    </source>
</evidence>
<name>A0A2Y9G2R0_TRIMA</name>
<dbReference type="GeneID" id="101354954"/>
<keyword evidence="4 9" id="KW-0106">Calcium</keyword>
<evidence type="ECO:0000256" key="4">
    <source>
        <dbReference type="ARBA" id="ARBA00022837"/>
    </source>
</evidence>
<dbReference type="FunFam" id="2.60.40.10:FF:000090">
    <property type="entry name" value="Protein-glutamine gamma-glutamyltransferase 2"/>
    <property type="match status" value="1"/>
</dbReference>
<dbReference type="InterPro" id="IPR036985">
    <property type="entry name" value="Transglutaminase-like_sf"/>
</dbReference>
<dbReference type="InterPro" id="IPR001102">
    <property type="entry name" value="Transglutaminase_N"/>
</dbReference>
<evidence type="ECO:0000313" key="12">
    <source>
        <dbReference type="RefSeq" id="XP_012412913.1"/>
    </source>
</evidence>
<dbReference type="Gene3D" id="3.90.260.10">
    <property type="entry name" value="Transglutaminase-like"/>
    <property type="match status" value="1"/>
</dbReference>
<feature type="domain" description="Transglutaminase-like" evidence="10">
    <location>
        <begin position="259"/>
        <end position="351"/>
    </location>
</feature>
<evidence type="ECO:0000256" key="7">
    <source>
        <dbReference type="ARBA" id="ARBA00051843"/>
    </source>
</evidence>
<keyword evidence="5" id="KW-0012">Acyltransferase</keyword>
<dbReference type="FunFam" id="3.90.260.10:FF:000001">
    <property type="entry name" value="Protein-glutamine gamma-glutamyltransferase 2"/>
    <property type="match status" value="1"/>
</dbReference>
<dbReference type="InterPro" id="IPR013808">
    <property type="entry name" value="Transglutaminase_AS"/>
</dbReference>
<sequence length="687" mass="76775">MAGPTSVNWNLSSNREAHHTGRFDSPELILRRGQLFTILLNLRGDTGSGQNLTFIVSTGPNPSESARTKAVFPLSKETSGGWSADLQGSQGNTLTVRISSPAYAPIGRYTLSLQSSFSSVKLGTFILLFNPWLQADSVFMSNAAEREEYVQQDAGIIYVGKAEHISVVGWNFGQFEQDILNICLSVLDRSLNFRQDPTTDVARRNDPKYVGRVLSAMINSNDDNGLIAGSWSGSYTDGQDPRNWNGSVEILKRWKRSGFRPVRYGQCWVFAGTLNTVLRALGIPSRVITNFNSAHDTNRNLSVDVYYDPRGNPLDKGSDSVWNFHVWNESWFTRTDLGPSYSGWQVLDATPQERSQGVYQCGPASVFGIREGDMHLDFDMPFIFAEVNADRTTWIYDSKTHSERKNSSDERTVGKNISTKAVGSNSRVDITEQYKYPEGSAREREVFHKALGKLRPNLLFTATYARSLEEGHWEPTISGRFKVAGILKVGQEVNLALVFKNLTSDMKKVTVNMTAWTIVYNGTLVHEVWKDSVTISLDPKEETQHPVKISYAQYEKHLKADNMIRVTAVCKVLNEGEVVVERDVILDNPSLTLEVLDKVQVQKPVIVQMLFSNPLDEPVKNGVLMVEGSSLLRGNLRIDVPTLHPKEQSQVRFEILPTQSGTKQLLANFSCSKFPAIKAMLSIDVDE</sequence>
<comment type="similarity">
    <text evidence="1">Belongs to the transglutaminase superfamily. Transglutaminase family.</text>
</comment>
<dbReference type="Pfam" id="PF00927">
    <property type="entry name" value="Transglut_C"/>
    <property type="match status" value="2"/>
</dbReference>
<dbReference type="PANTHER" id="PTHR11590">
    <property type="entry name" value="PROTEIN-GLUTAMINE GAMMA-GLUTAMYLTRANSFERASE"/>
    <property type="match status" value="1"/>
</dbReference>
<keyword evidence="3 9" id="KW-0479">Metal-binding</keyword>
<keyword evidence="2" id="KW-0808">Transferase</keyword>